<dbReference type="InterPro" id="IPR011013">
    <property type="entry name" value="Gal_mutarotase_sf_dom"/>
</dbReference>
<protein>
    <recommendedName>
        <fullName evidence="9">Glucosidase II subunit alpha</fullName>
    </recommendedName>
</protein>
<evidence type="ECO:0000259" key="11">
    <source>
        <dbReference type="Pfam" id="PF01055"/>
    </source>
</evidence>
<sequence length="1689" mass="194460">MVYTDNILKFVFVILSLCVCVNSWWQCQQTFCSEIRNGPENKRRVTLDFESNLILGKHSIDTNLNINNEPPLRFSLKVIEGSIFYLLIDEITSTRYRATDALVKQFEPSTVYAVKTSKDLVTVTHGNLKALIYRSPFLVEFYNNNTLLSVANWKNSLIFQREQEKTAVALDMLFPNVTRAYGLPLHRDNLALQNTRKLEPYRLYNVNNDEYYYKSTDALHGSVPVLYTHGIKQSSGAFWLNSAQTWVDIEATPDQVDAYFMSEAGAIEMFILTGPTLPQAVMQYAKLTGVAPLPSYFALGYHQSRYSWSQYEAAEAGSRFVSSDLPVDSIWLNDEYTDESKWFTWHPDKFPEPYKLLHELSKNQQKLVAMINPHFKNDDQYPVHVEAKRNRYYIRRSDGNDYSASCSSGLCSWLDFLNPYAREFYIYNYKHMKASEHSNLHIWNDMNEPIVPDSSHFENTIPGHAIHYNSYKHLEVHNIYGFYQSMATRTAMLDRSHKVRPFILTKSHFAGTQRYAAVSTGNNHAHWKHLEMSLPMCLTEALAGISFCGSDVGGFKGIPENELLVRWYQAGAWLPFFRGRYSVNVPLREPYLYDDTVKHHIRNALRQRYAHIPLWYFLFREHEITGEPVIRPITYHYPKEVNALDIDNEILVGPNVLVAPVLNQYASEREIYLPGGGSQIWYNINDYYNISYGTGKQIVPADLSSIPVYYRGGSIISRKDKERGSTEMLCSDKYTLYIAPDKDGIASGTFYDDDCDYVDDPTRQRHVYANVTYSNKVLTFTPKLNGWYLDATHIEKIVLLNPPSRISKTRTFAHSMPDIKQNVQYGVDDTFCGRIREKPVNPKKIELDFGPSLQLKNTGVEGKLNIQDQSSVKFQLTVVQDSTFRLFIDELSSPRYRPSDVLVHDLKPLLIKSVKINNSLITVEHGNDKALIYKSPFKVEFYNNDNLISIANWNNRLIFEAQTDQKTAVALDILFPHAEQAYGIPLHADHLALRNTVINNREPYRLYNLGYGNYTVSSTEALHGSVPVLYAHNSTQSSGIFWLNSAQTWVDIATASNQIHAHFMSETGALEMFIFMGPTLSQAVVQYSNLTGVAPLPQYFALGYHQNRYSWSQYDVYYASKKFHSAEMPLDSIWLDFKYTDNKKYFTWDPIGYPNPYELLLDLHLEAIKLVALINPHFKNDNDYSIHEMAKRMNYYVKTSTGEDYSEQCLPGLSSWLDFLNPKARNFYTNQYSTSTEFSYSDLHIWNDMNEPTVFNKNESFEMTLPPDLIHHNGITHRKVHNIYGFYQTMATLEGLLYGKTRPFILTRSHFAGSQRYAAVWTGENYASWEHLRISLPMCLSEALAGISFCGADVGGFNGIPDDELYIRWYQAGAWLPFYRGSYAFNVPQREPILYPESIQDKIRSILRLRYAHIPLWYLLFRQHEITGEPVIRPLTYHYPGEKETLHIDDEILIGPNVLAAPVLEPEVRNRKVYLPGGQAQIWYNIDDNYKIYYGSGYQMVPVNLDSTPVFYRGGSIIPRKNKQRNSTEILQWDYYTLYISPDSNGDAHGSLYDDDYKTHDYKDYNQYTYVDFTFSKNVLTSKVDKAGLYKDSAKIERLVILNPPKGLGEAKCTSGKEVVTTKEVVYLYEERILEITFGYFSAINIEKEFKVEFGKSDTDSSNPAANFRLTTSIKVFLFVIISRIVIGV</sequence>
<dbReference type="SUPFAM" id="SSF51011">
    <property type="entry name" value="Glycosyl hydrolase domain"/>
    <property type="match status" value="2"/>
</dbReference>
<evidence type="ECO:0000313" key="15">
    <source>
        <dbReference type="Proteomes" id="UP000801492"/>
    </source>
</evidence>
<dbReference type="Pfam" id="PF21365">
    <property type="entry name" value="Glyco_hydro_31_3rd"/>
    <property type="match status" value="2"/>
</dbReference>
<evidence type="ECO:0000256" key="6">
    <source>
        <dbReference type="ARBA" id="ARBA00022824"/>
    </source>
</evidence>
<keyword evidence="15" id="KW-1185">Reference proteome</keyword>
<comment type="caution">
    <text evidence="14">The sequence shown here is derived from an EMBL/GenBank/DDBJ whole genome shotgun (WGS) entry which is preliminary data.</text>
</comment>
<evidence type="ECO:0000256" key="5">
    <source>
        <dbReference type="ARBA" id="ARBA00022801"/>
    </source>
</evidence>
<evidence type="ECO:0000256" key="2">
    <source>
        <dbReference type="ARBA" id="ARBA00004833"/>
    </source>
</evidence>
<dbReference type="PANTHER" id="PTHR22762:SF54">
    <property type="entry name" value="BCDNA.GH04962"/>
    <property type="match status" value="1"/>
</dbReference>
<feature type="domain" description="Glycoside hydrolase family 31 TIM barrel" evidence="11">
    <location>
        <begin position="292"/>
        <end position="616"/>
    </location>
</feature>
<organism evidence="14 15">
    <name type="scientific">Ignelater luminosus</name>
    <name type="common">Cucubano</name>
    <name type="synonym">Pyrophorus luminosus</name>
    <dbReference type="NCBI Taxonomy" id="2038154"/>
    <lineage>
        <taxon>Eukaryota</taxon>
        <taxon>Metazoa</taxon>
        <taxon>Ecdysozoa</taxon>
        <taxon>Arthropoda</taxon>
        <taxon>Hexapoda</taxon>
        <taxon>Insecta</taxon>
        <taxon>Pterygota</taxon>
        <taxon>Neoptera</taxon>
        <taxon>Endopterygota</taxon>
        <taxon>Coleoptera</taxon>
        <taxon>Polyphaga</taxon>
        <taxon>Elateriformia</taxon>
        <taxon>Elateroidea</taxon>
        <taxon>Elateridae</taxon>
        <taxon>Agrypninae</taxon>
        <taxon>Pyrophorini</taxon>
        <taxon>Ignelater</taxon>
    </lineage>
</organism>
<dbReference type="Pfam" id="PF13802">
    <property type="entry name" value="Gal_mutarotas_2"/>
    <property type="match status" value="2"/>
</dbReference>
<feature type="domain" description="Glycoside hydrolase family 31 N-terminal" evidence="12">
    <location>
        <begin position="74"/>
        <end position="248"/>
    </location>
</feature>
<dbReference type="SUPFAM" id="SSF51445">
    <property type="entry name" value="(Trans)glycosidases"/>
    <property type="match status" value="2"/>
</dbReference>
<dbReference type="InterPro" id="IPR017853">
    <property type="entry name" value="GH"/>
</dbReference>
<dbReference type="GO" id="GO:0006491">
    <property type="term" value="P:N-glycan processing"/>
    <property type="evidence" value="ECO:0007669"/>
    <property type="project" value="TreeGrafter"/>
</dbReference>
<comment type="pathway">
    <text evidence="2">Glycan metabolism; N-glycan metabolism.</text>
</comment>
<dbReference type="SUPFAM" id="SSF74650">
    <property type="entry name" value="Galactose mutarotase-like"/>
    <property type="match status" value="2"/>
</dbReference>
<dbReference type="Gene3D" id="3.20.20.80">
    <property type="entry name" value="Glycosidases"/>
    <property type="match status" value="3"/>
</dbReference>
<evidence type="ECO:0000313" key="14">
    <source>
        <dbReference type="EMBL" id="KAF2899909.1"/>
    </source>
</evidence>
<evidence type="ECO:0000256" key="3">
    <source>
        <dbReference type="ARBA" id="ARBA00007806"/>
    </source>
</evidence>
<comment type="similarity">
    <text evidence="3">Belongs to the glycosyl hydrolase 31 family.</text>
</comment>
<feature type="domain" description="Glycosyl hydrolase family 31 C-terminal" evidence="13">
    <location>
        <begin position="626"/>
        <end position="716"/>
    </location>
</feature>
<evidence type="ECO:0000259" key="13">
    <source>
        <dbReference type="Pfam" id="PF21365"/>
    </source>
</evidence>
<evidence type="ECO:0000256" key="7">
    <source>
        <dbReference type="ARBA" id="ARBA00023180"/>
    </source>
</evidence>
<evidence type="ECO:0000256" key="10">
    <source>
        <dbReference type="SAM" id="Phobius"/>
    </source>
</evidence>
<keyword evidence="10" id="KW-1133">Transmembrane helix</keyword>
<dbReference type="GO" id="GO:0005783">
    <property type="term" value="C:endoplasmic reticulum"/>
    <property type="evidence" value="ECO:0007669"/>
    <property type="project" value="UniProtKB-SubCell"/>
</dbReference>
<dbReference type="CDD" id="cd14752">
    <property type="entry name" value="GH31_N"/>
    <property type="match status" value="2"/>
</dbReference>
<dbReference type="InterPro" id="IPR013780">
    <property type="entry name" value="Glyco_hydro_b"/>
</dbReference>
<dbReference type="CDD" id="cd06603">
    <property type="entry name" value="GH31_GANC_GANAB_alpha"/>
    <property type="match status" value="2"/>
</dbReference>
<keyword evidence="5" id="KW-0378">Hydrolase</keyword>
<accession>A0A8K0GHD4</accession>
<keyword evidence="8" id="KW-0326">Glycosidase</keyword>
<feature type="domain" description="Glycoside hydrolase family 31 TIM barrel" evidence="11">
    <location>
        <begin position="1095"/>
        <end position="1418"/>
    </location>
</feature>
<keyword evidence="10" id="KW-0472">Membrane</keyword>
<feature type="domain" description="Glycoside hydrolase family 31 N-terminal" evidence="12">
    <location>
        <begin position="874"/>
        <end position="1051"/>
    </location>
</feature>
<reference evidence="14" key="1">
    <citation type="submission" date="2019-08" db="EMBL/GenBank/DDBJ databases">
        <title>The genome of the North American firefly Photinus pyralis.</title>
        <authorList>
            <consortium name="Photinus pyralis genome working group"/>
            <person name="Fallon T.R."/>
            <person name="Sander Lower S.E."/>
            <person name="Weng J.-K."/>
        </authorList>
    </citation>
    <scope>NUCLEOTIDE SEQUENCE</scope>
    <source>
        <strain evidence="14">TRF0915ILg1</strain>
        <tissue evidence="14">Whole body</tissue>
    </source>
</reference>
<dbReference type="Pfam" id="PF01055">
    <property type="entry name" value="Glyco_hydro_31_2nd"/>
    <property type="match status" value="2"/>
</dbReference>
<dbReference type="OrthoDB" id="3237269at2759"/>
<evidence type="ECO:0000259" key="12">
    <source>
        <dbReference type="Pfam" id="PF13802"/>
    </source>
</evidence>
<dbReference type="Gene3D" id="2.60.40.1760">
    <property type="entry name" value="glycosyl hydrolase (family 31)"/>
    <property type="match status" value="2"/>
</dbReference>
<evidence type="ECO:0000256" key="9">
    <source>
        <dbReference type="ARBA" id="ARBA00042895"/>
    </source>
</evidence>
<keyword evidence="6" id="KW-0256">Endoplasmic reticulum</keyword>
<evidence type="ECO:0000256" key="4">
    <source>
        <dbReference type="ARBA" id="ARBA00022729"/>
    </source>
</evidence>
<dbReference type="Gene3D" id="2.60.40.1180">
    <property type="entry name" value="Golgi alpha-mannosidase II"/>
    <property type="match status" value="4"/>
</dbReference>
<proteinExistence type="inferred from homology"/>
<dbReference type="Proteomes" id="UP000801492">
    <property type="component" value="Unassembled WGS sequence"/>
</dbReference>
<feature type="transmembrane region" description="Helical" evidence="10">
    <location>
        <begin position="7"/>
        <end position="25"/>
    </location>
</feature>
<name>A0A8K0GHD4_IGNLU</name>
<comment type="subcellular location">
    <subcellularLocation>
        <location evidence="1">Endoplasmic reticulum</location>
    </subcellularLocation>
</comment>
<gene>
    <name evidence="14" type="ORF">ILUMI_06273</name>
</gene>
<dbReference type="InterPro" id="IPR048395">
    <property type="entry name" value="Glyco_hydro_31_C"/>
</dbReference>
<dbReference type="GO" id="GO:0090599">
    <property type="term" value="F:alpha-glucosidase activity"/>
    <property type="evidence" value="ECO:0007669"/>
    <property type="project" value="UniProtKB-ARBA"/>
</dbReference>
<dbReference type="PANTHER" id="PTHR22762">
    <property type="entry name" value="ALPHA-GLUCOSIDASE"/>
    <property type="match status" value="1"/>
</dbReference>
<dbReference type="EMBL" id="VTPC01002528">
    <property type="protein sequence ID" value="KAF2899909.1"/>
    <property type="molecule type" value="Genomic_DNA"/>
</dbReference>
<keyword evidence="7" id="KW-0325">Glycoprotein</keyword>
<keyword evidence="10" id="KW-0812">Transmembrane</keyword>
<keyword evidence="4" id="KW-0732">Signal</keyword>
<feature type="domain" description="Glycosyl hydrolase family 31 C-terminal" evidence="13">
    <location>
        <begin position="1428"/>
        <end position="1518"/>
    </location>
</feature>
<dbReference type="GO" id="GO:0030246">
    <property type="term" value="F:carbohydrate binding"/>
    <property type="evidence" value="ECO:0007669"/>
    <property type="project" value="InterPro"/>
</dbReference>
<dbReference type="GO" id="GO:0005975">
    <property type="term" value="P:carbohydrate metabolic process"/>
    <property type="evidence" value="ECO:0007669"/>
    <property type="project" value="InterPro"/>
</dbReference>
<dbReference type="InterPro" id="IPR025887">
    <property type="entry name" value="Glyco_hydro_31_N_dom"/>
</dbReference>
<dbReference type="InterPro" id="IPR000322">
    <property type="entry name" value="Glyco_hydro_31_TIM"/>
</dbReference>
<evidence type="ECO:0000256" key="1">
    <source>
        <dbReference type="ARBA" id="ARBA00004240"/>
    </source>
</evidence>
<evidence type="ECO:0000256" key="8">
    <source>
        <dbReference type="ARBA" id="ARBA00023295"/>
    </source>
</evidence>